<feature type="region of interest" description="Disordered" evidence="10">
    <location>
        <begin position="581"/>
        <end position="844"/>
    </location>
</feature>
<dbReference type="SMART" id="SM00326">
    <property type="entry name" value="SH3"/>
    <property type="match status" value="1"/>
</dbReference>
<feature type="compositionally biased region" description="Basic and acidic residues" evidence="10">
    <location>
        <begin position="730"/>
        <end position="740"/>
    </location>
</feature>
<dbReference type="Pfam" id="PF16907">
    <property type="entry name" value="Caskin-Pro-rich"/>
    <property type="match status" value="1"/>
</dbReference>
<dbReference type="SMART" id="SM00248">
    <property type="entry name" value="ANK"/>
    <property type="match status" value="6"/>
</dbReference>
<evidence type="ECO:0000256" key="8">
    <source>
        <dbReference type="PROSITE-ProRule" id="PRU00192"/>
    </source>
</evidence>
<dbReference type="Pfam" id="PF00536">
    <property type="entry name" value="SAM_1"/>
    <property type="match status" value="2"/>
</dbReference>
<dbReference type="GeneID" id="108278738"/>
<feature type="compositionally biased region" description="Basic and acidic residues" evidence="10">
    <location>
        <begin position="614"/>
        <end position="632"/>
    </location>
</feature>
<evidence type="ECO:0000256" key="3">
    <source>
        <dbReference type="ARBA" id="ARBA00022490"/>
    </source>
</evidence>
<dbReference type="GO" id="GO:0005737">
    <property type="term" value="C:cytoplasm"/>
    <property type="evidence" value="ECO:0007669"/>
    <property type="project" value="UniProtKB-SubCell"/>
</dbReference>
<feature type="repeat" description="ANK" evidence="7">
    <location>
        <begin position="48"/>
        <end position="80"/>
    </location>
</feature>
<dbReference type="CDD" id="cd09498">
    <property type="entry name" value="SAM_caskin1_2_repeat2"/>
    <property type="match status" value="1"/>
</dbReference>
<feature type="domain" description="SAM" evidence="12">
    <location>
        <begin position="514"/>
        <end position="578"/>
    </location>
</feature>
<feature type="compositionally biased region" description="Low complexity" evidence="10">
    <location>
        <begin position="1190"/>
        <end position="1226"/>
    </location>
</feature>
<feature type="region of interest" description="Disordered" evidence="10">
    <location>
        <begin position="347"/>
        <end position="374"/>
    </location>
</feature>
<dbReference type="Pfam" id="PF16632">
    <property type="entry name" value="Caskin-tail"/>
    <property type="match status" value="1"/>
</dbReference>
<protein>
    <submittedName>
        <fullName evidence="14">Caskin-1 isoform X7</fullName>
    </submittedName>
</protein>
<dbReference type="InterPro" id="IPR002110">
    <property type="entry name" value="Ankyrin_rpt"/>
</dbReference>
<dbReference type="SUPFAM" id="SSF48403">
    <property type="entry name" value="Ankyrin repeat"/>
    <property type="match status" value="1"/>
</dbReference>
<feature type="compositionally biased region" description="Basic and acidic residues" evidence="10">
    <location>
        <begin position="695"/>
        <end position="705"/>
    </location>
</feature>
<dbReference type="Proteomes" id="UP000221080">
    <property type="component" value="Chromosome 2"/>
</dbReference>
<dbReference type="Pfam" id="PF16600">
    <property type="entry name" value="Caskin1-CID"/>
    <property type="match status" value="1"/>
</dbReference>
<dbReference type="PRINTS" id="PR01415">
    <property type="entry name" value="ANKYRIN"/>
</dbReference>
<feature type="compositionally biased region" description="Pro residues" evidence="10">
    <location>
        <begin position="1157"/>
        <end position="1172"/>
    </location>
</feature>
<feature type="region of interest" description="Disordered" evidence="10">
    <location>
        <begin position="402"/>
        <end position="443"/>
    </location>
</feature>
<comment type="subcellular location">
    <subcellularLocation>
        <location evidence="1">Cytoplasm</location>
    </subcellularLocation>
</comment>
<evidence type="ECO:0000259" key="12">
    <source>
        <dbReference type="PROSITE" id="PS50105"/>
    </source>
</evidence>
<feature type="compositionally biased region" description="Low complexity" evidence="10">
    <location>
        <begin position="643"/>
        <end position="660"/>
    </location>
</feature>
<dbReference type="FunFam" id="1.10.150.50:FF:000028">
    <property type="entry name" value="caskin-2 isoform X2"/>
    <property type="match status" value="1"/>
</dbReference>
<dbReference type="InterPro" id="IPR013761">
    <property type="entry name" value="SAM/pointed_sf"/>
</dbReference>
<evidence type="ECO:0000259" key="11">
    <source>
        <dbReference type="PROSITE" id="PS50002"/>
    </source>
</evidence>
<feature type="compositionally biased region" description="Low complexity" evidence="10">
    <location>
        <begin position="817"/>
        <end position="826"/>
    </location>
</feature>
<feature type="compositionally biased region" description="Polar residues" evidence="10">
    <location>
        <begin position="949"/>
        <end position="963"/>
    </location>
</feature>
<dbReference type="FunFam" id="2.30.30.40:FF:000062">
    <property type="entry name" value="caskin-2 isoform X1"/>
    <property type="match status" value="1"/>
</dbReference>
<feature type="domain" description="SAM" evidence="12">
    <location>
        <begin position="445"/>
        <end position="508"/>
    </location>
</feature>
<dbReference type="InterPro" id="IPR001452">
    <property type="entry name" value="SH3_domain"/>
</dbReference>
<dbReference type="PROSITE" id="PS50105">
    <property type="entry name" value="SAM_DOMAIN"/>
    <property type="match status" value="2"/>
</dbReference>
<dbReference type="InterPro" id="IPR036770">
    <property type="entry name" value="Ankyrin_rpt-contain_sf"/>
</dbReference>
<evidence type="ECO:0000313" key="13">
    <source>
        <dbReference type="Proteomes" id="UP000221080"/>
    </source>
</evidence>
<keyword evidence="9" id="KW-0175">Coiled coil</keyword>
<keyword evidence="6 7" id="KW-0040">ANK repeat</keyword>
<name>A0A2D0SZ44_ICTPU</name>
<dbReference type="InterPro" id="IPR033635">
    <property type="entry name" value="ANKS1/Caskin"/>
</dbReference>
<dbReference type="InterPro" id="IPR035497">
    <property type="entry name" value="Caskin1/2_SAM_1"/>
</dbReference>
<dbReference type="CDD" id="cd09497">
    <property type="entry name" value="SAM_caskin1_2_repeat1"/>
    <property type="match status" value="1"/>
</dbReference>
<reference evidence="14" key="2">
    <citation type="submission" date="2025-08" db="UniProtKB">
        <authorList>
            <consortium name="RefSeq"/>
        </authorList>
    </citation>
    <scope>IDENTIFICATION</scope>
    <source>
        <tissue evidence="14">Blood</tissue>
    </source>
</reference>
<organism evidence="13 14">
    <name type="scientific">Ictalurus punctatus</name>
    <name type="common">Channel catfish</name>
    <name type="synonym">Silurus punctatus</name>
    <dbReference type="NCBI Taxonomy" id="7998"/>
    <lineage>
        <taxon>Eukaryota</taxon>
        <taxon>Metazoa</taxon>
        <taxon>Chordata</taxon>
        <taxon>Craniata</taxon>
        <taxon>Vertebrata</taxon>
        <taxon>Euteleostomi</taxon>
        <taxon>Actinopterygii</taxon>
        <taxon>Neopterygii</taxon>
        <taxon>Teleostei</taxon>
        <taxon>Ostariophysi</taxon>
        <taxon>Siluriformes</taxon>
        <taxon>Ictaluridae</taxon>
        <taxon>Ictalurus</taxon>
    </lineage>
</organism>
<feature type="compositionally biased region" description="Basic and acidic residues" evidence="10">
    <location>
        <begin position="1073"/>
        <end position="1090"/>
    </location>
</feature>
<feature type="coiled-coil region" evidence="9">
    <location>
        <begin position="1266"/>
        <end position="1300"/>
    </location>
</feature>
<dbReference type="Gene3D" id="1.25.40.20">
    <property type="entry name" value="Ankyrin repeat-containing domain"/>
    <property type="match status" value="2"/>
</dbReference>
<dbReference type="FunFam" id="1.10.150.50:FF:000032">
    <property type="entry name" value="caskin-1 isoform X1"/>
    <property type="match status" value="1"/>
</dbReference>
<feature type="repeat" description="ANK" evidence="7">
    <location>
        <begin position="147"/>
        <end position="171"/>
    </location>
</feature>
<keyword evidence="13" id="KW-1185">Reference proteome</keyword>
<evidence type="ECO:0000256" key="5">
    <source>
        <dbReference type="ARBA" id="ARBA00022737"/>
    </source>
</evidence>
<evidence type="ECO:0000256" key="7">
    <source>
        <dbReference type="PROSITE-ProRule" id="PRU00023"/>
    </source>
</evidence>
<feature type="compositionally biased region" description="Basic and acidic residues" evidence="10">
    <location>
        <begin position="779"/>
        <end position="794"/>
    </location>
</feature>
<feature type="repeat" description="ANK" evidence="7">
    <location>
        <begin position="114"/>
        <end position="146"/>
    </location>
</feature>
<keyword evidence="3" id="KW-0963">Cytoplasm</keyword>
<dbReference type="FunFam" id="1.25.40.20:FF:000042">
    <property type="entry name" value="caskin-2 isoform X2"/>
    <property type="match status" value="1"/>
</dbReference>
<keyword evidence="5" id="KW-0677">Repeat</keyword>
<dbReference type="InterPro" id="IPR001660">
    <property type="entry name" value="SAM"/>
</dbReference>
<feature type="compositionally biased region" description="Polar residues" evidence="10">
    <location>
        <begin position="405"/>
        <end position="428"/>
    </location>
</feature>
<evidence type="ECO:0000256" key="6">
    <source>
        <dbReference type="ARBA" id="ARBA00023043"/>
    </source>
</evidence>
<dbReference type="Gene3D" id="2.30.30.40">
    <property type="entry name" value="SH3 Domains"/>
    <property type="match status" value="1"/>
</dbReference>
<dbReference type="InterPro" id="IPR036028">
    <property type="entry name" value="SH3-like_dom_sf"/>
</dbReference>
<feature type="domain" description="SH3" evidence="11">
    <location>
        <begin position="281"/>
        <end position="347"/>
    </location>
</feature>
<evidence type="ECO:0000313" key="14">
    <source>
        <dbReference type="RefSeq" id="XP_017347801.2"/>
    </source>
</evidence>
<dbReference type="PANTHER" id="PTHR24174">
    <property type="entry name" value="ANKYRIN REPEAT AND STERILE ALPHA MOTIF DOMAIN-CONTAINING PROTEIN 1"/>
    <property type="match status" value="1"/>
</dbReference>
<sequence length="1325" mass="143188">MGKDQELLQAVKTEDLITVQKLLQRPKPGKAKLLGSAKKVNVNFQDTDGFSALHHAALNGNLELISLLLDSQAMVDIRDQKGMRPLHYAAWQGKSEPMKMLLKSGSSVNTQSDEGQIPLHLAAQHGHYDVSEMLLQHQSNPCIMDNAGKTPLDLACEFGRVGVVQLLLSSNMCAALLEPKPGDSTDPNGTSPLHLAAKNGHIDIIRLLIQAGIDINRQTKAGTALHEAALCGKTDVVRLLLDSGINATVRNTYSQTALDIVYQFTATQASREIKQMLRDASAALQVRALKDYCNNYDLTSLNIKAGDVITVLEQHSDGRWKGCIHDNRTGNDRVGYFPSSIVEVISKRPGATGGDRSSVSSSSSARSSGSGQSNTHILHAHAEGVKLLATVLSQSAKAKEHLLEQSRSVDSPITTNKAPTSRSQSVSSCPVHEPQYTERKGDEGKTSEAVIEWLSEFQLQLYAPYFISAGYDIYTISRMTPEDLTAVGVTKPGHRKKMLSEINKLSVTEWTLDQKPANLCEWLNIIGLSQYHQILVQNGYENIDFITDITWEDLQEIGITKLGHQKKLMLAVKKLAELQKGSEKRNMTRKKTQESTSIECPPPECTSPKPSTFQEKEPNTEIADGSEKEARTVRQNSGGGQRGSVSSVHPKPRQSYSQGPPYTPPQTPTKTKHPSSPKNGAQIMDKPISSPTHRAYQEAGRKEEVQMDVTPHSAAPISVPQILLPPEGNESGKQEQEMKKRANSLNRYDGEQERNEADMANANTTVQRRVSRSNSVRNQSDKNNDKNVKNEKNVNRGSQSFALRQKKKGPPPPPPKRSSSAISSSSTNLNDMPKDTGTGNLLDVNYNPQRRASAVETGVTVETGCGGAVETGSAGSVRSIAAMLEMSSIGGGAKGLAMQRSTAHYLQVSQSGGRQYDAIGLDGEVVNRRRTISGPVTDLVAAAKKKSQQSEPVPVQTTAQNEIQAKPLAENPPFAEDRNLTVKTKPKQSEDGRGTIQLPPREDSSNTDGSKKRTWSSKPPQDEARFYLTESNTVKRRPKIREKESEDETIYQNGTGTIKRRPVSDVTVSEQPRSAEKPVENAPRREKSDLDGQTAPGKTAKPPVSPKPVLHNVKRQDTPAAVTNKGAFPGAPGSPGTTQCGPFSCPVFTQLFEGKKVPPPVSPKPTPPPTAPKPNKNIIQKVAVTSLVSPATSQTVTITTATPPVTPPNAAKTPTSPAQSPQTPQTPITPPIKPPRSSIGGVSMDAGGGAPQTAEVAGVTSVDAVHQKIEETSASLAAALQAVEEKIKEDRNNDLSAENKSTVSILDDIGSMFDDLADQLDAMLE</sequence>
<feature type="region of interest" description="Disordered" evidence="10">
    <location>
        <begin position="943"/>
        <end position="1255"/>
    </location>
</feature>
<dbReference type="SUPFAM" id="SSF50044">
    <property type="entry name" value="SH3-domain"/>
    <property type="match status" value="1"/>
</dbReference>
<feature type="compositionally biased region" description="Basic and acidic residues" evidence="10">
    <location>
        <begin position="748"/>
        <end position="757"/>
    </location>
</feature>
<dbReference type="SUPFAM" id="SSF47769">
    <property type="entry name" value="SAM/Pointed domain"/>
    <property type="match status" value="2"/>
</dbReference>
<accession>A0A2D0SZ44</accession>
<proteinExistence type="predicted"/>
<feature type="repeat" description="ANK" evidence="7">
    <location>
        <begin position="220"/>
        <end position="252"/>
    </location>
</feature>
<evidence type="ECO:0000256" key="1">
    <source>
        <dbReference type="ARBA" id="ARBA00004496"/>
    </source>
</evidence>
<evidence type="ECO:0000256" key="4">
    <source>
        <dbReference type="ARBA" id="ARBA00022553"/>
    </source>
</evidence>
<evidence type="ECO:0000256" key="9">
    <source>
        <dbReference type="SAM" id="Coils"/>
    </source>
</evidence>
<reference evidence="13" key="1">
    <citation type="journal article" date="2016" name="Nat. Commun.">
        <title>The channel catfish genome sequence provides insights into the evolution of scale formation in teleosts.</title>
        <authorList>
            <person name="Liu Z."/>
            <person name="Liu S."/>
            <person name="Yao J."/>
            <person name="Bao L."/>
            <person name="Zhang J."/>
            <person name="Li Y."/>
            <person name="Jiang C."/>
            <person name="Sun L."/>
            <person name="Wang R."/>
            <person name="Zhang Y."/>
            <person name="Zhou T."/>
            <person name="Zeng Q."/>
            <person name="Fu Q."/>
            <person name="Gao S."/>
            <person name="Li N."/>
            <person name="Koren S."/>
            <person name="Jiang Y."/>
            <person name="Zimin A."/>
            <person name="Xu P."/>
            <person name="Phillippy A.M."/>
            <person name="Geng X."/>
            <person name="Song L."/>
            <person name="Sun F."/>
            <person name="Li C."/>
            <person name="Wang X."/>
            <person name="Chen A."/>
            <person name="Jin Y."/>
            <person name="Yuan Z."/>
            <person name="Yang Y."/>
            <person name="Tan S."/>
            <person name="Peatman E."/>
            <person name="Lu J."/>
            <person name="Qin Z."/>
            <person name="Dunham R."/>
            <person name="Li Z."/>
            <person name="Sonstegard T."/>
            <person name="Feng J."/>
            <person name="Danzmann R.G."/>
            <person name="Schroeder S."/>
            <person name="Scheffler B."/>
            <person name="Duke M.V."/>
            <person name="Ballard L."/>
            <person name="Kucuktas H."/>
            <person name="Kaltenboeck L."/>
            <person name="Liu H."/>
            <person name="Armbruster J."/>
            <person name="Xie Y."/>
            <person name="Kirby M.L."/>
            <person name="Tian Y."/>
            <person name="Flanagan M.E."/>
            <person name="Mu W."/>
            <person name="Waldbieser G.C."/>
        </authorList>
    </citation>
    <scope>NUCLEOTIDE SEQUENCE [LARGE SCALE GENOMIC DNA]</scope>
    <source>
        <strain evidence="13">SDA103</strain>
    </source>
</reference>
<dbReference type="RefSeq" id="XP_017347801.2">
    <property type="nucleotide sequence ID" value="XM_017492312.3"/>
</dbReference>
<dbReference type="PROSITE" id="PS50002">
    <property type="entry name" value="SH3"/>
    <property type="match status" value="1"/>
</dbReference>
<evidence type="ECO:0000256" key="2">
    <source>
        <dbReference type="ARBA" id="ARBA00022443"/>
    </source>
</evidence>
<feature type="compositionally biased region" description="Low complexity" evidence="10">
    <location>
        <begin position="354"/>
        <end position="373"/>
    </location>
</feature>
<dbReference type="PROSITE" id="PS50088">
    <property type="entry name" value="ANK_REPEAT"/>
    <property type="match status" value="6"/>
</dbReference>
<keyword evidence="4" id="KW-0597">Phosphoprotein</keyword>
<dbReference type="PROSITE" id="PS50297">
    <property type="entry name" value="ANK_REP_REGION"/>
    <property type="match status" value="6"/>
</dbReference>
<dbReference type="Pfam" id="PF12796">
    <property type="entry name" value="Ank_2"/>
    <property type="match status" value="2"/>
</dbReference>
<gene>
    <name evidence="14" type="primary">caskin1</name>
</gene>
<feature type="repeat" description="ANK" evidence="7">
    <location>
        <begin position="81"/>
        <end position="113"/>
    </location>
</feature>
<dbReference type="InterPro" id="IPR032117">
    <property type="entry name" value="Caskin_C"/>
</dbReference>
<dbReference type="InterPro" id="IPR032232">
    <property type="entry name" value="Caskin1-CID"/>
</dbReference>
<dbReference type="PANTHER" id="PTHR24174:SF11">
    <property type="entry name" value="CASKIN-1"/>
    <property type="match status" value="1"/>
</dbReference>
<evidence type="ECO:0000256" key="10">
    <source>
        <dbReference type="SAM" id="MobiDB-lite"/>
    </source>
</evidence>
<dbReference type="CTD" id="57524"/>
<dbReference type="InterPro" id="IPR035498">
    <property type="entry name" value="Caskin1/2_SAM_2"/>
</dbReference>
<keyword evidence="2 8" id="KW-0728">SH3 domain</keyword>
<feature type="repeat" description="ANK" evidence="7">
    <location>
        <begin position="188"/>
        <end position="220"/>
    </location>
</feature>
<dbReference type="Pfam" id="PF07653">
    <property type="entry name" value="SH3_2"/>
    <property type="match status" value="1"/>
</dbReference>
<dbReference type="Pfam" id="PF00023">
    <property type="entry name" value="Ank"/>
    <property type="match status" value="2"/>
</dbReference>
<dbReference type="SMART" id="SM00454">
    <property type="entry name" value="SAM"/>
    <property type="match status" value="2"/>
</dbReference>
<feature type="compositionally biased region" description="Low complexity" evidence="10">
    <location>
        <begin position="766"/>
        <end position="778"/>
    </location>
</feature>
<dbReference type="Gene3D" id="1.10.150.50">
    <property type="entry name" value="Transcription Factor, Ets-1"/>
    <property type="match status" value="2"/>
</dbReference>
<dbReference type="FunFam" id="1.25.40.20:FF:000225">
    <property type="entry name" value="caskin-1 isoform X1"/>
    <property type="match status" value="1"/>
</dbReference>